<evidence type="ECO:0000256" key="1">
    <source>
        <dbReference type="SAM" id="MobiDB-lite"/>
    </source>
</evidence>
<gene>
    <name evidence="2" type="ORF">BDP27DRAFT_1375012</name>
</gene>
<evidence type="ECO:0000313" key="2">
    <source>
        <dbReference type="EMBL" id="KAF9033103.1"/>
    </source>
</evidence>
<accession>A0A9P5TW97</accession>
<sequence>MSRYHAGPFPGFLILHNPSIISPRKILVENRSESITVPSHIWTLDGTDPTLLEGTPNGVLIRQEYVELILAILEWLKSAQKKNLAYNQRHEEFIRQSTKVKQLDREKKTEESPIVDRSSVEQEANRQLSASHNQPDPSSSDAVLDIKLKEVDVDRSDPSDPLAIRLVPAPDINALDVFPNPFALSENKNVATGFGLVATGLPGIGDFLFSGYRVMLSQVVPEDVSAMILSDTWCLVDSNRSLVDVPEFLTARGGFIIQAASPRELRMEWKKKHTNAYYLVMKPWTAEELVSGLQLQGISRIKTTAESLVKLRDRFGGSALDAYRYASDMSLFEAVISGAARRINEDVAEHGHMLLSVFPLSDRDRREYLITSPSKYLYERVLSIINKDREVASLRLYSICLNWPASGTKALAGQIFERHHNQIKHS</sequence>
<feature type="compositionally biased region" description="Polar residues" evidence="1">
    <location>
        <begin position="125"/>
        <end position="141"/>
    </location>
</feature>
<reference evidence="2" key="1">
    <citation type="submission" date="2020-11" db="EMBL/GenBank/DDBJ databases">
        <authorList>
            <consortium name="DOE Joint Genome Institute"/>
            <person name="Ahrendt S."/>
            <person name="Riley R."/>
            <person name="Andreopoulos W."/>
            <person name="Labutti K."/>
            <person name="Pangilinan J."/>
            <person name="Ruiz-Duenas F.J."/>
            <person name="Barrasa J.M."/>
            <person name="Sanchez-Garcia M."/>
            <person name="Camarero S."/>
            <person name="Miyauchi S."/>
            <person name="Serrano A."/>
            <person name="Linde D."/>
            <person name="Babiker R."/>
            <person name="Drula E."/>
            <person name="Ayuso-Fernandez I."/>
            <person name="Pacheco R."/>
            <person name="Padilla G."/>
            <person name="Ferreira P."/>
            <person name="Barriuso J."/>
            <person name="Kellner H."/>
            <person name="Castanera R."/>
            <person name="Alfaro M."/>
            <person name="Ramirez L."/>
            <person name="Pisabarro A.G."/>
            <person name="Kuo A."/>
            <person name="Tritt A."/>
            <person name="Lipzen A."/>
            <person name="He G."/>
            <person name="Yan M."/>
            <person name="Ng V."/>
            <person name="Cullen D."/>
            <person name="Martin F."/>
            <person name="Rosso M.-N."/>
            <person name="Henrissat B."/>
            <person name="Hibbett D."/>
            <person name="Martinez A.T."/>
            <person name="Grigoriev I.V."/>
        </authorList>
    </citation>
    <scope>NUCLEOTIDE SEQUENCE</scope>
    <source>
        <strain evidence="2">AH 40177</strain>
    </source>
</reference>
<evidence type="ECO:0000313" key="3">
    <source>
        <dbReference type="Proteomes" id="UP000772434"/>
    </source>
</evidence>
<name>A0A9P5TW97_9AGAR</name>
<dbReference type="AlphaFoldDB" id="A0A9P5TW97"/>
<comment type="caution">
    <text evidence="2">The sequence shown here is derived from an EMBL/GenBank/DDBJ whole genome shotgun (WGS) entry which is preliminary data.</text>
</comment>
<dbReference type="Proteomes" id="UP000772434">
    <property type="component" value="Unassembled WGS sequence"/>
</dbReference>
<organism evidence="2 3">
    <name type="scientific">Rhodocollybia butyracea</name>
    <dbReference type="NCBI Taxonomy" id="206335"/>
    <lineage>
        <taxon>Eukaryota</taxon>
        <taxon>Fungi</taxon>
        <taxon>Dikarya</taxon>
        <taxon>Basidiomycota</taxon>
        <taxon>Agaricomycotina</taxon>
        <taxon>Agaricomycetes</taxon>
        <taxon>Agaricomycetidae</taxon>
        <taxon>Agaricales</taxon>
        <taxon>Marasmiineae</taxon>
        <taxon>Omphalotaceae</taxon>
        <taxon>Rhodocollybia</taxon>
    </lineage>
</organism>
<proteinExistence type="predicted"/>
<dbReference type="OrthoDB" id="2340858at2759"/>
<feature type="compositionally biased region" description="Basic and acidic residues" evidence="1">
    <location>
        <begin position="101"/>
        <end position="111"/>
    </location>
</feature>
<protein>
    <submittedName>
        <fullName evidence="2">Uncharacterized protein</fullName>
    </submittedName>
</protein>
<feature type="region of interest" description="Disordered" evidence="1">
    <location>
        <begin position="98"/>
        <end position="141"/>
    </location>
</feature>
<keyword evidence="3" id="KW-1185">Reference proteome</keyword>
<dbReference type="EMBL" id="JADNRY010000633">
    <property type="protein sequence ID" value="KAF9033103.1"/>
    <property type="molecule type" value="Genomic_DNA"/>
</dbReference>